<proteinExistence type="predicted"/>
<dbReference type="Pfam" id="PF03374">
    <property type="entry name" value="ANT"/>
    <property type="match status" value="1"/>
</dbReference>
<name>A0A8S5SF59_9CAUD</name>
<organism evidence="2">
    <name type="scientific">Siphoviridae sp. ct4085</name>
    <dbReference type="NCBI Taxonomy" id="2827774"/>
    <lineage>
        <taxon>Viruses</taxon>
        <taxon>Duplodnaviria</taxon>
        <taxon>Heunggongvirae</taxon>
        <taxon>Uroviricota</taxon>
        <taxon>Caudoviricetes</taxon>
    </lineage>
</organism>
<sequence>MSNQIFQYNGNPIAFQIGDTTMVNATQMAKPFGDSKRAKNWLILNSTNEFLSVLSKGRNLPLTDLVQVTKGGSNPGTWFHEDVALEFARWLSPQFAIWCNDRIKELMRYGMTATTQTIDSILADPDNAIKILVALKDERSKVTALEKQLTFQAPKIEYADNILLSENTYTTTEIAKGLNISACKLNRILSKKGVLCQQQGQWVLSPAYQIKGYMTTKSLSYNRKNGRVSNMFTSVWTEAGKTFIYKLINNSEITIFASVES</sequence>
<evidence type="ECO:0000313" key="2">
    <source>
        <dbReference type="EMBL" id="DAF49544.1"/>
    </source>
</evidence>
<dbReference type="SMART" id="SM01252">
    <property type="entry name" value="KilA-N"/>
    <property type="match status" value="1"/>
</dbReference>
<dbReference type="InterPro" id="IPR036887">
    <property type="entry name" value="HTH_APSES_sf"/>
</dbReference>
<accession>A0A8S5SF59</accession>
<dbReference type="GO" id="GO:0003677">
    <property type="term" value="F:DNA binding"/>
    <property type="evidence" value="ECO:0007669"/>
    <property type="project" value="InterPro"/>
</dbReference>
<dbReference type="Pfam" id="PF04383">
    <property type="entry name" value="KilA-N"/>
    <property type="match status" value="1"/>
</dbReference>
<dbReference type="PROSITE" id="PS51301">
    <property type="entry name" value="KILA_N"/>
    <property type="match status" value="1"/>
</dbReference>
<reference evidence="2" key="1">
    <citation type="journal article" date="2021" name="Proc. Natl. Acad. Sci. U.S.A.">
        <title>A Catalog of Tens of Thousands of Viruses from Human Metagenomes Reveals Hidden Associations with Chronic Diseases.</title>
        <authorList>
            <person name="Tisza M.J."/>
            <person name="Buck C.B."/>
        </authorList>
    </citation>
    <scope>NUCLEOTIDE SEQUENCE</scope>
    <source>
        <strain evidence="2">Ct4085</strain>
    </source>
</reference>
<dbReference type="InterPro" id="IPR005039">
    <property type="entry name" value="Ant_C"/>
</dbReference>
<feature type="domain" description="KilA-N" evidence="1">
    <location>
        <begin position="2"/>
        <end position="106"/>
    </location>
</feature>
<dbReference type="SUPFAM" id="SSF54616">
    <property type="entry name" value="DNA-binding domain of Mlu1-box binding protein MBP1"/>
    <property type="match status" value="1"/>
</dbReference>
<evidence type="ECO:0000259" key="1">
    <source>
        <dbReference type="PROSITE" id="PS51301"/>
    </source>
</evidence>
<protein>
    <submittedName>
        <fullName evidence="2">KilA protein</fullName>
    </submittedName>
</protein>
<dbReference type="InterPro" id="IPR017880">
    <property type="entry name" value="KilA_N"/>
</dbReference>
<dbReference type="InterPro" id="IPR018004">
    <property type="entry name" value="KilA/APSES_HTH"/>
</dbReference>
<dbReference type="EMBL" id="BK032584">
    <property type="protein sequence ID" value="DAF49544.1"/>
    <property type="molecule type" value="Genomic_DNA"/>
</dbReference>